<evidence type="ECO:0000256" key="1">
    <source>
        <dbReference type="SAM" id="Coils"/>
    </source>
</evidence>
<organism evidence="4 5">
    <name type="scientific">Alkalimonas collagenimarina</name>
    <dbReference type="NCBI Taxonomy" id="400390"/>
    <lineage>
        <taxon>Bacteria</taxon>
        <taxon>Pseudomonadati</taxon>
        <taxon>Pseudomonadota</taxon>
        <taxon>Gammaproteobacteria</taxon>
        <taxon>Alkalimonas</taxon>
    </lineage>
</organism>
<feature type="region of interest" description="Disordered" evidence="2">
    <location>
        <begin position="614"/>
        <end position="635"/>
    </location>
</feature>
<dbReference type="InterPro" id="IPR052163">
    <property type="entry name" value="DGC-Regulatory_Protein"/>
</dbReference>
<dbReference type="SUPFAM" id="SSF55781">
    <property type="entry name" value="GAF domain-like"/>
    <property type="match status" value="2"/>
</dbReference>
<dbReference type="PROSITE" id="PS50887">
    <property type="entry name" value="GGDEF"/>
    <property type="match status" value="1"/>
</dbReference>
<dbReference type="Proteomes" id="UP001231616">
    <property type="component" value="Unassembled WGS sequence"/>
</dbReference>
<evidence type="ECO:0000259" key="3">
    <source>
        <dbReference type="PROSITE" id="PS50887"/>
    </source>
</evidence>
<feature type="coiled-coil region" evidence="1">
    <location>
        <begin position="197"/>
        <end position="231"/>
    </location>
</feature>
<dbReference type="InterPro" id="IPR000160">
    <property type="entry name" value="GGDEF_dom"/>
</dbReference>
<name>A0ABT9GY44_9GAMM</name>
<reference evidence="4 5" key="1">
    <citation type="submission" date="2023-08" db="EMBL/GenBank/DDBJ databases">
        <authorList>
            <person name="Joshi A."/>
            <person name="Thite S."/>
        </authorList>
    </citation>
    <scope>NUCLEOTIDE SEQUENCE [LARGE SCALE GENOMIC DNA]</scope>
    <source>
        <strain evidence="4 5">AC40</strain>
    </source>
</reference>
<dbReference type="EC" id="2.7.7.65" evidence="4"/>
<dbReference type="Pfam" id="PF00990">
    <property type="entry name" value="GGDEF"/>
    <property type="match status" value="1"/>
</dbReference>
<dbReference type="InterPro" id="IPR029016">
    <property type="entry name" value="GAF-like_dom_sf"/>
</dbReference>
<dbReference type="Pfam" id="PF13185">
    <property type="entry name" value="GAF_2"/>
    <property type="match status" value="2"/>
</dbReference>
<feature type="coiled-coil region" evidence="1">
    <location>
        <begin position="1"/>
        <end position="31"/>
    </location>
</feature>
<dbReference type="SMART" id="SM00267">
    <property type="entry name" value="GGDEF"/>
    <property type="match status" value="1"/>
</dbReference>
<dbReference type="InterPro" id="IPR003018">
    <property type="entry name" value="GAF"/>
</dbReference>
<keyword evidence="1" id="KW-0175">Coiled coil</keyword>
<protein>
    <submittedName>
        <fullName evidence="4">Diguanylate cyclase</fullName>
        <ecNumber evidence="4">2.7.7.65</ecNumber>
    </submittedName>
</protein>
<evidence type="ECO:0000256" key="2">
    <source>
        <dbReference type="SAM" id="MobiDB-lite"/>
    </source>
</evidence>
<proteinExistence type="predicted"/>
<dbReference type="InterPro" id="IPR029787">
    <property type="entry name" value="Nucleotide_cyclase"/>
</dbReference>
<evidence type="ECO:0000313" key="4">
    <source>
        <dbReference type="EMBL" id="MDP4535984.1"/>
    </source>
</evidence>
<dbReference type="CDD" id="cd01949">
    <property type="entry name" value="GGDEF"/>
    <property type="match status" value="1"/>
</dbReference>
<accession>A0ABT9GY44</accession>
<dbReference type="Gene3D" id="3.30.70.270">
    <property type="match status" value="1"/>
</dbReference>
<dbReference type="SMART" id="SM00065">
    <property type="entry name" value="GAF"/>
    <property type="match status" value="2"/>
</dbReference>
<dbReference type="EMBL" id="JAUZVZ010000008">
    <property type="protein sequence ID" value="MDP4535984.1"/>
    <property type="molecule type" value="Genomic_DNA"/>
</dbReference>
<evidence type="ECO:0000313" key="5">
    <source>
        <dbReference type="Proteomes" id="UP001231616"/>
    </source>
</evidence>
<comment type="caution">
    <text evidence="4">The sequence shown here is derived from an EMBL/GenBank/DDBJ whole genome shotgun (WGS) entry which is preliminary data.</text>
</comment>
<sequence length="635" mass="72360">MKDLTNKKRALQRAEANQQRLQQLAERYRQAYAIQGALLQLSELASTIADMKEFYPAIHHMVAELLHAKNFYVVLVNPETHEFSLEYFSDEKDQQVIPQVPSEAFSSGLTGYVFQKHKPLLCDQSLFEQLVTSGQIKAQGSMPTHWMGIPLSRGKQTIGVMAIQSYDADKHYTEHDLDIFSHIGHHTVTAFDRVRSREILEQTVRERTQQLQKTNVELQKEIKERSAAEKLQGSLYRISELSACSRNMQSFYRDVHQVLSELMYAENCYIALVDASNNSLSFPFYRDQYTPAAPKRPMGKGFTEYIIRTGEAQLIDGAAALQLARAGEVTRGMVSALQSTRHSTSWLGAPLLLDDDVIGVIALQAYDYQYDYSEQELNILRFVSQHIAVAIQRKLATEQQRKHQEDLERKVFERTRELRQTNLFLRLQVEERKKIEEKLFHEANHDALTSLANRPRFLQLLQQQFRQRKRQSDGKLALLFIDLDRFKAINDNLGHAIGDSYLIETSHRLQAAVREHDLVARLGGDEFVVMLTEIHQQLDVEEVADRILESVRQPVDIEQQQVLSGASIGIALYHHGYQSADEMLRDADAAMYQAKSLGSNRFVIFNPDMMEVAAPKSPKSDAEPAAVSNKAAQVG</sequence>
<dbReference type="NCBIfam" id="TIGR00254">
    <property type="entry name" value="GGDEF"/>
    <property type="match status" value="1"/>
</dbReference>
<feature type="domain" description="GGDEF" evidence="3">
    <location>
        <begin position="474"/>
        <end position="607"/>
    </location>
</feature>
<keyword evidence="5" id="KW-1185">Reference proteome</keyword>
<dbReference type="InterPro" id="IPR043128">
    <property type="entry name" value="Rev_trsase/Diguanyl_cyclase"/>
</dbReference>
<dbReference type="GO" id="GO:0052621">
    <property type="term" value="F:diguanylate cyclase activity"/>
    <property type="evidence" value="ECO:0007669"/>
    <property type="project" value="UniProtKB-EC"/>
</dbReference>
<keyword evidence="4" id="KW-0548">Nucleotidyltransferase</keyword>
<keyword evidence="4" id="KW-0808">Transferase</keyword>
<dbReference type="PANTHER" id="PTHR46663:SF2">
    <property type="entry name" value="GGDEF DOMAIN-CONTAINING PROTEIN"/>
    <property type="match status" value="1"/>
</dbReference>
<dbReference type="Gene3D" id="3.30.450.40">
    <property type="match status" value="2"/>
</dbReference>
<dbReference type="PANTHER" id="PTHR46663">
    <property type="entry name" value="DIGUANYLATE CYCLASE DGCT-RELATED"/>
    <property type="match status" value="1"/>
</dbReference>
<dbReference type="SUPFAM" id="SSF55073">
    <property type="entry name" value="Nucleotide cyclase"/>
    <property type="match status" value="1"/>
</dbReference>
<gene>
    <name evidence="4" type="ORF">Q3O60_07275</name>
</gene>
<dbReference type="RefSeq" id="WP_305893247.1">
    <property type="nucleotide sequence ID" value="NZ_JAUZVZ010000008.1"/>
</dbReference>